<dbReference type="Pfam" id="PF08338">
    <property type="entry name" value="DUF1731"/>
    <property type="match status" value="1"/>
</dbReference>
<dbReference type="InterPro" id="IPR001509">
    <property type="entry name" value="Epimerase_deHydtase"/>
</dbReference>
<gene>
    <name evidence="3" type="ORF">GCM10010915_18010</name>
</gene>
<comment type="caution">
    <text evidence="3">The sequence shown here is derived from an EMBL/GenBank/DDBJ whole genome shotgun (WGS) entry which is preliminary data.</text>
</comment>
<organism evidence="3 4">
    <name type="scientific">Microbacterium faecale</name>
    <dbReference type="NCBI Taxonomy" id="1804630"/>
    <lineage>
        <taxon>Bacteria</taxon>
        <taxon>Bacillati</taxon>
        <taxon>Actinomycetota</taxon>
        <taxon>Actinomycetes</taxon>
        <taxon>Micrococcales</taxon>
        <taxon>Microbacteriaceae</taxon>
        <taxon>Microbacterium</taxon>
    </lineage>
</organism>
<evidence type="ECO:0000259" key="1">
    <source>
        <dbReference type="Pfam" id="PF01370"/>
    </source>
</evidence>
<reference evidence="3" key="2">
    <citation type="submission" date="2020-09" db="EMBL/GenBank/DDBJ databases">
        <authorList>
            <person name="Sun Q."/>
            <person name="Zhou Y."/>
        </authorList>
    </citation>
    <scope>NUCLEOTIDE SEQUENCE</scope>
    <source>
        <strain evidence="3">CGMCC 1.15152</strain>
    </source>
</reference>
<protein>
    <submittedName>
        <fullName evidence="3">NAD-dependent epimerase</fullName>
    </submittedName>
</protein>
<feature type="domain" description="NAD-dependent epimerase/dehydratase" evidence="1">
    <location>
        <begin position="3"/>
        <end position="133"/>
    </location>
</feature>
<dbReference type="PANTHER" id="PTHR11092">
    <property type="entry name" value="SUGAR NUCLEOTIDE EPIMERASE RELATED"/>
    <property type="match status" value="1"/>
</dbReference>
<dbReference type="SUPFAM" id="SSF51735">
    <property type="entry name" value="NAD(P)-binding Rossmann-fold domains"/>
    <property type="match status" value="1"/>
</dbReference>
<dbReference type="InterPro" id="IPR036291">
    <property type="entry name" value="NAD(P)-bd_dom_sf"/>
</dbReference>
<proteinExistence type="predicted"/>
<evidence type="ECO:0000313" key="3">
    <source>
        <dbReference type="EMBL" id="GGD37581.1"/>
    </source>
</evidence>
<dbReference type="AlphaFoldDB" id="A0A917DG88"/>
<keyword evidence="4" id="KW-1185">Reference proteome</keyword>
<feature type="domain" description="DUF1731" evidence="2">
    <location>
        <begin position="258"/>
        <end position="307"/>
    </location>
</feature>
<reference evidence="3" key="1">
    <citation type="journal article" date="2014" name="Int. J. Syst. Evol. Microbiol.">
        <title>Complete genome sequence of Corynebacterium casei LMG S-19264T (=DSM 44701T), isolated from a smear-ripened cheese.</title>
        <authorList>
            <consortium name="US DOE Joint Genome Institute (JGI-PGF)"/>
            <person name="Walter F."/>
            <person name="Albersmeier A."/>
            <person name="Kalinowski J."/>
            <person name="Ruckert C."/>
        </authorList>
    </citation>
    <scope>NUCLEOTIDE SEQUENCE</scope>
    <source>
        <strain evidence="3">CGMCC 1.15152</strain>
    </source>
</reference>
<dbReference type="Gene3D" id="3.40.50.720">
    <property type="entry name" value="NAD(P)-binding Rossmann-like Domain"/>
    <property type="match status" value="1"/>
</dbReference>
<evidence type="ECO:0000259" key="2">
    <source>
        <dbReference type="Pfam" id="PF08338"/>
    </source>
</evidence>
<dbReference type="Proteomes" id="UP000633205">
    <property type="component" value="Unassembled WGS sequence"/>
</dbReference>
<accession>A0A917DG88</accession>
<sequence length="309" mass="33359">MKVVIAGGTGALGRALAMDLLHAGHEVVVLTRRPGHHRITGTTEVGWDPRDVGAWAHALETDGELAVVNLAGKLVDCRPTEENIRALRESRVIATEALVEAAGRLTRPVDRWLQASTTAIYGDSGEQHITEETPDPISGLPQMTGVVLPWEAAARGANATHRVTIRTSIVLDRGTPALNRLLLPAKLGFGGPIASGRQWFSWIHIDDWLRVARAALGLDSDVTLPDAPVIAATPNPVRNEELMRRLREAIGVPFGLPTPEFVLRLASIGLRTDPLLALTGRHTTSSVLAERGFAFRYPTLESALADLLR</sequence>
<dbReference type="InterPro" id="IPR013549">
    <property type="entry name" value="DUF1731"/>
</dbReference>
<dbReference type="PANTHER" id="PTHR11092:SF0">
    <property type="entry name" value="EPIMERASE FAMILY PROTEIN SDR39U1"/>
    <property type="match status" value="1"/>
</dbReference>
<name>A0A917DG88_9MICO</name>
<dbReference type="EMBL" id="BMHO01000001">
    <property type="protein sequence ID" value="GGD37581.1"/>
    <property type="molecule type" value="Genomic_DNA"/>
</dbReference>
<dbReference type="RefSeq" id="WP_188711925.1">
    <property type="nucleotide sequence ID" value="NZ_BMHO01000001.1"/>
</dbReference>
<dbReference type="Pfam" id="PF01370">
    <property type="entry name" value="Epimerase"/>
    <property type="match status" value="1"/>
</dbReference>
<evidence type="ECO:0000313" key="4">
    <source>
        <dbReference type="Proteomes" id="UP000633205"/>
    </source>
</evidence>